<evidence type="ECO:0000313" key="1">
    <source>
        <dbReference type="EMBL" id="VDG76908.1"/>
    </source>
</evidence>
<accession>A0A7Z8Y9U5</accession>
<protein>
    <submittedName>
        <fullName evidence="1">Uncharacterized protein</fullName>
    </submittedName>
</protein>
<dbReference type="Proteomes" id="UP000269974">
    <property type="component" value="Unassembled WGS sequence"/>
</dbReference>
<proteinExistence type="predicted"/>
<comment type="caution">
    <text evidence="1">The sequence shown here is derived from an EMBL/GenBank/DDBJ whole genome shotgun (WGS) entry which is preliminary data.</text>
</comment>
<name>A0A7Z8Y9U5_9ACTO</name>
<reference evidence="1 2" key="1">
    <citation type="submission" date="2018-11" db="EMBL/GenBank/DDBJ databases">
        <authorList>
            <consortium name="Pathogen Informatics"/>
        </authorList>
    </citation>
    <scope>NUCLEOTIDE SEQUENCE [LARGE SCALE GENOMIC DNA]</scope>
    <source>
        <strain evidence="1 2">NCTC10327</strain>
    </source>
</reference>
<organism evidence="1 2">
    <name type="scientific">Actinobaculum suis</name>
    <dbReference type="NCBI Taxonomy" id="1657"/>
    <lineage>
        <taxon>Bacteria</taxon>
        <taxon>Bacillati</taxon>
        <taxon>Actinomycetota</taxon>
        <taxon>Actinomycetes</taxon>
        <taxon>Actinomycetales</taxon>
        <taxon>Actinomycetaceae</taxon>
        <taxon>Actinobaculum</taxon>
    </lineage>
</organism>
<sequence>MSTVHESEILTGARLDTAGNIQLTASSAHIRLDPIDRGRSWSLIVRIITGSAYGLPAIGFQGAIWNPSRYALSGATRSFVIDADLPLDIDISGLRYGARIAVTVECSGPLDGPRRLALLAYTPRMEMRGKLFGTAVFNAATFPDETKTRPWAIFEQSFFDRSQFPVGGTLYSWYPIHGPATEITYTRGITYNGFTGNAEPGTLSARIYNDLDPRASSLIRGTPIVLIDCATRTRLFTGTIDKTISTPAKDGTYTVEISAIDAIGELAATTKYQETRRSAVRWDKAMRELIKDRPISTTLSGDGRPYIGDMVKEASLTEWIDIYAATAGIVWWADRYGVITMRATPASSPVAAIVMDGAQPSSLPSLEPVDAVATVDTSTAIATIEATNNSAVRNEQGEWQGTTTTVRATNATIAAEVGNTRLTIETAAGNIFDLQTLLNSAVEAYTPHQVLDSVTVTPWHEATGTYRETELNTLISLEVMDPVATAYRGTEATQHITQITQTIMPTSWTTSLTLTQWKGTRK</sequence>
<evidence type="ECO:0000313" key="2">
    <source>
        <dbReference type="Proteomes" id="UP000269974"/>
    </source>
</evidence>
<gene>
    <name evidence="1" type="ORF">NCTC10327_01542</name>
</gene>
<dbReference type="RefSeq" id="WP_185934203.1">
    <property type="nucleotide sequence ID" value="NZ_UYIO01000001.1"/>
</dbReference>
<dbReference type="AlphaFoldDB" id="A0A7Z8Y9U5"/>
<dbReference type="EMBL" id="UYIO01000001">
    <property type="protein sequence ID" value="VDG76908.1"/>
    <property type="molecule type" value="Genomic_DNA"/>
</dbReference>